<reference evidence="10 11" key="1">
    <citation type="submission" date="2018-01" db="EMBL/GenBank/DDBJ databases">
        <title>Deinococcus koreensis sp. nov., a radiation-resistant bacterium isolated from river water.</title>
        <authorList>
            <person name="Choi A."/>
        </authorList>
    </citation>
    <scope>NUCLEOTIDE SEQUENCE [LARGE SCALE GENOMIC DNA]</scope>
    <source>
        <strain evidence="10 11">SJW1-2</strain>
    </source>
</reference>
<comment type="caution">
    <text evidence="10">The sequence shown here is derived from an EMBL/GenBank/DDBJ whole genome shotgun (WGS) entry which is preliminary data.</text>
</comment>
<dbReference type="InterPro" id="IPR051263">
    <property type="entry name" value="C-type_cytochrome_biogenesis"/>
</dbReference>
<organism evidence="10 11">
    <name type="scientific">Deinococcus koreensis</name>
    <dbReference type="NCBI Taxonomy" id="2054903"/>
    <lineage>
        <taxon>Bacteria</taxon>
        <taxon>Thermotogati</taxon>
        <taxon>Deinococcota</taxon>
        <taxon>Deinococci</taxon>
        <taxon>Deinococcales</taxon>
        <taxon>Deinococcaceae</taxon>
        <taxon>Deinococcus</taxon>
    </lineage>
</organism>
<feature type="compositionally biased region" description="Basic and acidic residues" evidence="8">
    <location>
        <begin position="163"/>
        <end position="173"/>
    </location>
</feature>
<evidence type="ECO:0000313" key="11">
    <source>
        <dbReference type="Proteomes" id="UP000236379"/>
    </source>
</evidence>
<proteinExistence type="inferred from homology"/>
<keyword evidence="4 7" id="KW-0732">Signal</keyword>
<dbReference type="CDD" id="cd16378">
    <property type="entry name" value="CcmH_N"/>
    <property type="match status" value="1"/>
</dbReference>
<dbReference type="Gene3D" id="1.10.8.640">
    <property type="entry name" value="Cytochrome C biogenesis protein"/>
    <property type="match status" value="1"/>
</dbReference>
<keyword evidence="7" id="KW-1133">Transmembrane helix</keyword>
<evidence type="ECO:0000256" key="4">
    <source>
        <dbReference type="ARBA" id="ARBA00022729"/>
    </source>
</evidence>
<dbReference type="GO" id="GO:0017004">
    <property type="term" value="P:cytochrome complex assembly"/>
    <property type="evidence" value="ECO:0007669"/>
    <property type="project" value="UniProtKB-KW"/>
</dbReference>
<dbReference type="Pfam" id="PF03918">
    <property type="entry name" value="CcmH"/>
    <property type="match status" value="1"/>
</dbReference>
<keyword evidence="3 7" id="KW-0479">Metal-binding</keyword>
<comment type="similarity">
    <text evidence="1 7">Belongs to the CcmH/CycL/Ccl2/NrfF family.</text>
</comment>
<dbReference type="PANTHER" id="PTHR47870">
    <property type="entry name" value="CYTOCHROME C-TYPE BIOGENESIS PROTEIN CCMH"/>
    <property type="match status" value="1"/>
</dbReference>
<dbReference type="EMBL" id="PPPD01000001">
    <property type="protein sequence ID" value="PNY80173.1"/>
    <property type="molecule type" value="Genomic_DNA"/>
</dbReference>
<evidence type="ECO:0000256" key="2">
    <source>
        <dbReference type="ARBA" id="ARBA00022617"/>
    </source>
</evidence>
<evidence type="ECO:0000313" key="10">
    <source>
        <dbReference type="EMBL" id="PNY80173.1"/>
    </source>
</evidence>
<dbReference type="InterPro" id="IPR038297">
    <property type="entry name" value="CcmH/CycL/NrfF/Ccl2_sf"/>
</dbReference>
<sequence length="173" mass="18904">MLQVFVRTLLGRSGPALRSLPWALCLLLTLALAAPPTLNPALESRAVAIQKNLRCPLCDTGESIADSRSDISVKMRSSVREQLAAGRSEAQIYDFFAQRYGNFVLLDPPKSGRNLLLWGGPLLALVGGGALWWSFLRRRRTAAGTPEQAPDAAEDFDSYLAQVRRETRPGGQP</sequence>
<evidence type="ECO:0000256" key="3">
    <source>
        <dbReference type="ARBA" id="ARBA00022723"/>
    </source>
</evidence>
<gene>
    <name evidence="10" type="ORF">CVO96_01310</name>
</gene>
<name>A0A2K3UUF6_9DEIO</name>
<keyword evidence="7" id="KW-0472">Membrane</keyword>
<evidence type="ECO:0000256" key="1">
    <source>
        <dbReference type="ARBA" id="ARBA00010342"/>
    </source>
</evidence>
<dbReference type="AlphaFoldDB" id="A0A2K3UUF6"/>
<feature type="region of interest" description="Disordered" evidence="8">
    <location>
        <begin position="144"/>
        <end position="173"/>
    </location>
</feature>
<dbReference type="Proteomes" id="UP000236379">
    <property type="component" value="Unassembled WGS sequence"/>
</dbReference>
<keyword evidence="11" id="KW-1185">Reference proteome</keyword>
<evidence type="ECO:0000259" key="9">
    <source>
        <dbReference type="Pfam" id="PF03918"/>
    </source>
</evidence>
<dbReference type="InterPro" id="IPR005616">
    <property type="entry name" value="CcmH/CycL/Ccl2/NrfF_N"/>
</dbReference>
<dbReference type="GO" id="GO:0046872">
    <property type="term" value="F:metal ion binding"/>
    <property type="evidence" value="ECO:0007669"/>
    <property type="project" value="UniProtKB-KW"/>
</dbReference>
<dbReference type="GO" id="GO:0005886">
    <property type="term" value="C:plasma membrane"/>
    <property type="evidence" value="ECO:0007669"/>
    <property type="project" value="TreeGrafter"/>
</dbReference>
<dbReference type="OrthoDB" id="9804975at2"/>
<protein>
    <recommendedName>
        <fullName evidence="7">Cytochrome c-type biogenesis protein</fullName>
    </recommendedName>
</protein>
<feature type="domain" description="CcmH/CycL/Ccl2/NrfF N-terminal" evidence="9">
    <location>
        <begin position="36"/>
        <end position="148"/>
    </location>
</feature>
<evidence type="ECO:0000256" key="6">
    <source>
        <dbReference type="ARBA" id="ARBA00023004"/>
    </source>
</evidence>
<dbReference type="PANTHER" id="PTHR47870:SF1">
    <property type="entry name" value="CYTOCHROME C-TYPE BIOGENESIS PROTEIN CCMH"/>
    <property type="match status" value="1"/>
</dbReference>
<evidence type="ECO:0000256" key="8">
    <source>
        <dbReference type="SAM" id="MobiDB-lite"/>
    </source>
</evidence>
<keyword evidence="7" id="KW-0812">Transmembrane</keyword>
<keyword evidence="6 7" id="KW-0408">Iron</keyword>
<feature type="transmembrane region" description="Helical" evidence="7">
    <location>
        <begin position="115"/>
        <end position="136"/>
    </location>
</feature>
<accession>A0A2K3UUF6</accession>
<evidence type="ECO:0000256" key="7">
    <source>
        <dbReference type="RuleBase" id="RU364112"/>
    </source>
</evidence>
<comment type="function">
    <text evidence="7">Possible subunit of a heme lyase.</text>
</comment>
<keyword evidence="2 7" id="KW-0349">Heme</keyword>
<keyword evidence="5" id="KW-0201">Cytochrome c-type biogenesis</keyword>
<evidence type="ECO:0000256" key="5">
    <source>
        <dbReference type="ARBA" id="ARBA00022748"/>
    </source>
</evidence>